<organism evidence="9 10">
    <name type="scientific">Leptospira borgpetersenii serovar Pomona str. 200901868</name>
    <dbReference type="NCBI Taxonomy" id="1192866"/>
    <lineage>
        <taxon>Bacteria</taxon>
        <taxon>Pseudomonadati</taxon>
        <taxon>Spirochaetota</taxon>
        <taxon>Spirochaetia</taxon>
        <taxon>Leptospirales</taxon>
        <taxon>Leptospiraceae</taxon>
        <taxon>Leptospira</taxon>
    </lineage>
</organism>
<dbReference type="PANTHER" id="PTHR11839">
    <property type="entry name" value="UDP/ADP-SUGAR PYROPHOSPHATASE"/>
    <property type="match status" value="1"/>
</dbReference>
<dbReference type="GO" id="GO:0006753">
    <property type="term" value="P:nucleoside phosphate metabolic process"/>
    <property type="evidence" value="ECO:0007669"/>
    <property type="project" value="TreeGrafter"/>
</dbReference>
<proteinExistence type="inferred from homology"/>
<dbReference type="STRING" id="1192866.LEP1GSC133_4274"/>
<dbReference type="SUPFAM" id="SSF55811">
    <property type="entry name" value="Nudix"/>
    <property type="match status" value="1"/>
</dbReference>
<accession>M6W609</accession>
<dbReference type="EMBL" id="AKWF02000074">
    <property type="protein sequence ID" value="EMO62891.1"/>
    <property type="molecule type" value="Genomic_DNA"/>
</dbReference>
<dbReference type="GO" id="GO:0019693">
    <property type="term" value="P:ribose phosphate metabolic process"/>
    <property type="evidence" value="ECO:0007669"/>
    <property type="project" value="TreeGrafter"/>
</dbReference>
<dbReference type="PROSITE" id="PS51462">
    <property type="entry name" value="NUDIX"/>
    <property type="match status" value="1"/>
</dbReference>
<keyword evidence="5" id="KW-0378">Hydrolase</keyword>
<evidence type="ECO:0000256" key="7">
    <source>
        <dbReference type="ARBA" id="ARBA00032272"/>
    </source>
</evidence>
<feature type="domain" description="Nudix hydrolase" evidence="8">
    <location>
        <begin position="76"/>
        <end position="209"/>
    </location>
</feature>
<evidence type="ECO:0000313" key="9">
    <source>
        <dbReference type="EMBL" id="EMO62891.1"/>
    </source>
</evidence>
<dbReference type="Gene3D" id="3.90.79.10">
    <property type="entry name" value="Nucleoside Triphosphate Pyrophosphohydrolase"/>
    <property type="match status" value="1"/>
</dbReference>
<dbReference type="GO" id="GO:0016787">
    <property type="term" value="F:hydrolase activity"/>
    <property type="evidence" value="ECO:0007669"/>
    <property type="project" value="UniProtKB-KW"/>
</dbReference>
<comment type="catalytic activity">
    <reaction evidence="1">
        <text>GDP-alpha-D-mannose + H2O = alpha-D-mannose 1-phosphate + GMP + 2 H(+)</text>
        <dbReference type="Rhea" id="RHEA:27978"/>
        <dbReference type="ChEBI" id="CHEBI:15377"/>
        <dbReference type="ChEBI" id="CHEBI:15378"/>
        <dbReference type="ChEBI" id="CHEBI:57527"/>
        <dbReference type="ChEBI" id="CHEBI:58115"/>
        <dbReference type="ChEBI" id="CHEBI:58409"/>
    </reaction>
</comment>
<protein>
    <recommendedName>
        <fullName evidence="4">GDP-mannose pyrophosphatase</fullName>
    </recommendedName>
    <alternativeName>
        <fullName evidence="6">GDP-mannose hydrolase</fullName>
    </alternativeName>
    <alternativeName>
        <fullName evidence="7">GDPMK</fullName>
    </alternativeName>
</protein>
<evidence type="ECO:0000256" key="5">
    <source>
        <dbReference type="ARBA" id="ARBA00022801"/>
    </source>
</evidence>
<dbReference type="AlphaFoldDB" id="M6W609"/>
<gene>
    <name evidence="9" type="ORF">LEP1GSC133_4274</name>
</gene>
<dbReference type="Proteomes" id="UP000012159">
    <property type="component" value="Unassembled WGS sequence"/>
</dbReference>
<dbReference type="Pfam" id="PF00293">
    <property type="entry name" value="NUDIX"/>
    <property type="match status" value="1"/>
</dbReference>
<comment type="cofactor">
    <cofactor evidence="2">
        <name>Mg(2+)</name>
        <dbReference type="ChEBI" id="CHEBI:18420"/>
    </cofactor>
</comment>
<dbReference type="InterPro" id="IPR015797">
    <property type="entry name" value="NUDIX_hydrolase-like_dom_sf"/>
</dbReference>
<sequence>MPSPVRVLSDRTIINLPVLKKGDPMKPFYPEEYDPHSNLWSKRDRRDLIATPIFKLVSWHTTSPDKKISKDFFHLESLDWVNIIATTPENKILLIDQYRHGIHRFSLEIPGGIAEKKTLLESAQAELVEETGYVSQDWEYLGKVTGNPAILNNWCHTFIARNVRKLYDQDLDDSEQIEIFETPIRNIPQLIADNILHHGMMVAALGMYFIKNPIQN</sequence>
<dbReference type="GO" id="GO:0005829">
    <property type="term" value="C:cytosol"/>
    <property type="evidence" value="ECO:0007669"/>
    <property type="project" value="TreeGrafter"/>
</dbReference>
<evidence type="ECO:0000256" key="1">
    <source>
        <dbReference type="ARBA" id="ARBA00000847"/>
    </source>
</evidence>
<evidence type="ECO:0000259" key="8">
    <source>
        <dbReference type="PROSITE" id="PS51462"/>
    </source>
</evidence>
<dbReference type="PANTHER" id="PTHR11839:SF18">
    <property type="entry name" value="NUDIX HYDROLASE DOMAIN-CONTAINING PROTEIN"/>
    <property type="match status" value="1"/>
</dbReference>
<evidence type="ECO:0000313" key="10">
    <source>
        <dbReference type="Proteomes" id="UP000012159"/>
    </source>
</evidence>
<dbReference type="InterPro" id="IPR000086">
    <property type="entry name" value="NUDIX_hydrolase_dom"/>
</dbReference>
<name>M6W609_LEPBO</name>
<comment type="caution">
    <text evidence="9">The sequence shown here is derived from an EMBL/GenBank/DDBJ whole genome shotgun (WGS) entry which is preliminary data.</text>
</comment>
<evidence type="ECO:0000256" key="3">
    <source>
        <dbReference type="ARBA" id="ARBA00007275"/>
    </source>
</evidence>
<evidence type="ECO:0000256" key="6">
    <source>
        <dbReference type="ARBA" id="ARBA00032162"/>
    </source>
</evidence>
<evidence type="ECO:0000256" key="4">
    <source>
        <dbReference type="ARBA" id="ARBA00016377"/>
    </source>
</evidence>
<comment type="similarity">
    <text evidence="3">Belongs to the Nudix hydrolase family. NudK subfamily.</text>
</comment>
<evidence type="ECO:0000256" key="2">
    <source>
        <dbReference type="ARBA" id="ARBA00001946"/>
    </source>
</evidence>
<dbReference type="CDD" id="cd03424">
    <property type="entry name" value="NUDIX_ADPRase_Nudt5_UGPPase_Nudt14"/>
    <property type="match status" value="1"/>
</dbReference>
<reference evidence="9 10" key="1">
    <citation type="submission" date="2013-01" db="EMBL/GenBank/DDBJ databases">
        <authorList>
            <person name="Harkins D.M."/>
            <person name="Durkin A.S."/>
            <person name="Brinkac L.M."/>
            <person name="Haft D.H."/>
            <person name="Selengut J.D."/>
            <person name="Sanka R."/>
            <person name="DePew J."/>
            <person name="Purushe J."/>
            <person name="Picardeau M."/>
            <person name="Werts C."/>
            <person name="Goarant C."/>
            <person name="Vinetz J.M."/>
            <person name="Sutton G.G."/>
            <person name="Nierman W.C."/>
            <person name="Fouts D.E."/>
        </authorList>
    </citation>
    <scope>NUCLEOTIDE SEQUENCE [LARGE SCALE GENOMIC DNA]</scope>
    <source>
        <strain evidence="9 10">200901868</strain>
    </source>
</reference>